<dbReference type="Pfam" id="PF00171">
    <property type="entry name" value="Aldedh"/>
    <property type="match status" value="1"/>
</dbReference>
<evidence type="ECO:0000313" key="6">
    <source>
        <dbReference type="Proteomes" id="UP001216253"/>
    </source>
</evidence>
<dbReference type="InterPro" id="IPR016161">
    <property type="entry name" value="Ald_DH/histidinol_DH"/>
</dbReference>
<dbReference type="RefSeq" id="WP_275227949.1">
    <property type="nucleotide sequence ID" value="NZ_JARESE010000024.1"/>
</dbReference>
<evidence type="ECO:0000256" key="1">
    <source>
        <dbReference type="ARBA" id="ARBA00009986"/>
    </source>
</evidence>
<dbReference type="InterPro" id="IPR016162">
    <property type="entry name" value="Ald_DH_N"/>
</dbReference>
<feature type="domain" description="Aldehyde dehydrogenase" evidence="4">
    <location>
        <begin position="17"/>
        <end position="107"/>
    </location>
</feature>
<organism evidence="5 6">
    <name type="scientific">Novosphingobium album</name>
    <name type="common">ex Liu et al. 2023</name>
    <dbReference type="NCBI Taxonomy" id="3031130"/>
    <lineage>
        <taxon>Bacteria</taxon>
        <taxon>Pseudomonadati</taxon>
        <taxon>Pseudomonadota</taxon>
        <taxon>Alphaproteobacteria</taxon>
        <taxon>Sphingomonadales</taxon>
        <taxon>Sphingomonadaceae</taxon>
        <taxon>Novosphingobium</taxon>
    </lineage>
</organism>
<keyword evidence="3" id="KW-0520">NAD</keyword>
<dbReference type="InterPro" id="IPR015590">
    <property type="entry name" value="Aldehyde_DH_dom"/>
</dbReference>
<dbReference type="SUPFAM" id="SSF53720">
    <property type="entry name" value="ALDH-like"/>
    <property type="match status" value="1"/>
</dbReference>
<reference evidence="5 6" key="1">
    <citation type="submission" date="2023-03" db="EMBL/GenBank/DDBJ databases">
        <title>NovoSphingobium album sp. nov. isolated from polycyclic aromatic hydrocarbons- and heavy-metal polluted soil.</title>
        <authorList>
            <person name="Liu Z."/>
            <person name="Wang K."/>
        </authorList>
    </citation>
    <scope>NUCLEOTIDE SEQUENCE [LARGE SCALE GENOMIC DNA]</scope>
    <source>
        <strain evidence="5 6">H3SJ31-1</strain>
    </source>
</reference>
<keyword evidence="6" id="KW-1185">Reference proteome</keyword>
<protein>
    <submittedName>
        <fullName evidence="5">Aldehyde dehydrogenase family protein</fullName>
    </submittedName>
</protein>
<evidence type="ECO:0000256" key="3">
    <source>
        <dbReference type="ARBA" id="ARBA00023027"/>
    </source>
</evidence>
<sequence length="126" mass="13600">MKSMVKSARMLIGGELVESESGEFVSSIDPATEEVIGKFPAGTARDVEKAVEAAEGSWEAWNGIGVAGRAEALRRFGELIMERADELLEVEVRDTGNTITPMRGDVKMYGPPPSGKREMWLAAQSA</sequence>
<dbReference type="PANTHER" id="PTHR43720:SF2">
    <property type="entry name" value="2-AMINOMUCONIC SEMIALDEHYDE DEHYDROGENASE"/>
    <property type="match status" value="1"/>
</dbReference>
<comment type="similarity">
    <text evidence="1">Belongs to the aldehyde dehydrogenase family.</text>
</comment>
<dbReference type="PANTHER" id="PTHR43720">
    <property type="entry name" value="2-AMINOMUCONIC SEMIALDEHYDE DEHYDROGENASE"/>
    <property type="match status" value="1"/>
</dbReference>
<accession>A0ABT5WQ33</accession>
<proteinExistence type="inferred from homology"/>
<evidence type="ECO:0000313" key="5">
    <source>
        <dbReference type="EMBL" id="MDE8651866.1"/>
    </source>
</evidence>
<gene>
    <name evidence="5" type="ORF">PYV00_09030</name>
</gene>
<name>A0ABT5WQ33_9SPHN</name>
<evidence type="ECO:0000259" key="4">
    <source>
        <dbReference type="Pfam" id="PF00171"/>
    </source>
</evidence>
<dbReference type="Proteomes" id="UP001216253">
    <property type="component" value="Unassembled WGS sequence"/>
</dbReference>
<comment type="caution">
    <text evidence="5">The sequence shown here is derived from an EMBL/GenBank/DDBJ whole genome shotgun (WGS) entry which is preliminary data.</text>
</comment>
<keyword evidence="2" id="KW-0560">Oxidoreductase</keyword>
<dbReference type="Gene3D" id="3.40.605.10">
    <property type="entry name" value="Aldehyde Dehydrogenase, Chain A, domain 1"/>
    <property type="match status" value="1"/>
</dbReference>
<evidence type="ECO:0000256" key="2">
    <source>
        <dbReference type="ARBA" id="ARBA00023002"/>
    </source>
</evidence>
<dbReference type="EMBL" id="JARESE010000024">
    <property type="protein sequence ID" value="MDE8651866.1"/>
    <property type="molecule type" value="Genomic_DNA"/>
</dbReference>